<name>A0A3D8RVA5_9HELO</name>
<keyword evidence="2" id="KW-0812">Transmembrane</keyword>
<organism evidence="3 4">
    <name type="scientific">Coleophoma crateriformis</name>
    <dbReference type="NCBI Taxonomy" id="565419"/>
    <lineage>
        <taxon>Eukaryota</taxon>
        <taxon>Fungi</taxon>
        <taxon>Dikarya</taxon>
        <taxon>Ascomycota</taxon>
        <taxon>Pezizomycotina</taxon>
        <taxon>Leotiomycetes</taxon>
        <taxon>Helotiales</taxon>
        <taxon>Dermateaceae</taxon>
        <taxon>Coleophoma</taxon>
    </lineage>
</organism>
<feature type="compositionally biased region" description="Low complexity" evidence="1">
    <location>
        <begin position="352"/>
        <end position="364"/>
    </location>
</feature>
<evidence type="ECO:0000313" key="3">
    <source>
        <dbReference type="EMBL" id="RDW77935.1"/>
    </source>
</evidence>
<evidence type="ECO:0000256" key="1">
    <source>
        <dbReference type="SAM" id="MobiDB-lite"/>
    </source>
</evidence>
<evidence type="ECO:0000313" key="4">
    <source>
        <dbReference type="Proteomes" id="UP000256328"/>
    </source>
</evidence>
<dbReference type="GO" id="GO:0005935">
    <property type="term" value="C:cellular bud neck"/>
    <property type="evidence" value="ECO:0007669"/>
    <property type="project" value="TreeGrafter"/>
</dbReference>
<dbReference type="PANTHER" id="PTHR40018:SF1">
    <property type="entry name" value="[PSI+] INDUCTION PROTEIN 2"/>
    <property type="match status" value="1"/>
</dbReference>
<dbReference type="GO" id="GO:0005886">
    <property type="term" value="C:plasma membrane"/>
    <property type="evidence" value="ECO:0007669"/>
    <property type="project" value="TreeGrafter"/>
</dbReference>
<keyword evidence="4" id="KW-1185">Reference proteome</keyword>
<gene>
    <name evidence="3" type="ORF">BP5796_05787</name>
</gene>
<keyword evidence="2" id="KW-1133">Transmembrane helix</keyword>
<feature type="compositionally biased region" description="Polar residues" evidence="1">
    <location>
        <begin position="402"/>
        <end position="415"/>
    </location>
</feature>
<comment type="caution">
    <text evidence="3">The sequence shown here is derived from an EMBL/GenBank/DDBJ whole genome shotgun (WGS) entry which is preliminary data.</text>
</comment>
<feature type="region of interest" description="Disordered" evidence="1">
    <location>
        <begin position="196"/>
        <end position="462"/>
    </location>
</feature>
<dbReference type="OrthoDB" id="5401332at2759"/>
<feature type="compositionally biased region" description="Basic and acidic residues" evidence="1">
    <location>
        <begin position="453"/>
        <end position="462"/>
    </location>
</feature>
<evidence type="ECO:0000256" key="2">
    <source>
        <dbReference type="SAM" id="Phobius"/>
    </source>
</evidence>
<feature type="transmembrane region" description="Helical" evidence="2">
    <location>
        <begin position="59"/>
        <end position="77"/>
    </location>
</feature>
<dbReference type="AlphaFoldDB" id="A0A3D8RVA5"/>
<sequence length="462" mass="48989">MPHISEAMQRSVRRSAMEKIGSVVFRSLLGKRSITTEVSSVANSFSSWDNCMAATYCKWPIIAAIIVGGLILLSIITCICCDCCGGCCDGRKNKPHKHLDTFDPAPPNQGYQAPAPMMGGGLAAPAAGPPQYAQFEVGKNGLAVEPKAQLSEDALPPMPSWDTASKKRIMTDDEKDGMELGTLDPATGQEIPLISRTASPMSHGPGSPMGYGQPGQPMHPTDYSDVATASPIDSYGYNSNGFNQNGRGFGAPPNGPGMAGPGRYGSPAPTDMGRRYGSPAPQGMGQRGFGPNSPQDSYSDNSFQGGYGRPPPQRQYTGDSNRPFPPAGEYPGSSRGYSDAQYNNAMPPPSRGPSRGPGRIASPPMNNAGFDFAGGQPQYDNRPSPPQQMPYGGRSTPRAEHQQPQGYFDNASTAPPSYMSRSPPPQEQATYPGYQPYQPASRAPGTPGAGGRQPDRWDPVNH</sequence>
<evidence type="ECO:0008006" key="5">
    <source>
        <dbReference type="Google" id="ProtNLM"/>
    </source>
</evidence>
<accession>A0A3D8RVA5</accession>
<dbReference type="InterPro" id="IPR037504">
    <property type="entry name" value="PSI_induc_2"/>
</dbReference>
<dbReference type="EMBL" id="PDLN01000008">
    <property type="protein sequence ID" value="RDW77935.1"/>
    <property type="molecule type" value="Genomic_DNA"/>
</dbReference>
<dbReference type="PANTHER" id="PTHR40018">
    <property type="entry name" value="[PSI+] INDUCTION PROTEIN 2"/>
    <property type="match status" value="1"/>
</dbReference>
<feature type="compositionally biased region" description="Polar residues" evidence="1">
    <location>
        <begin position="236"/>
        <end position="246"/>
    </location>
</feature>
<feature type="compositionally biased region" description="Polar residues" evidence="1">
    <location>
        <begin position="292"/>
        <end position="304"/>
    </location>
</feature>
<proteinExistence type="predicted"/>
<protein>
    <recommendedName>
        <fullName evidence="5">Fibroin-3 related protein</fullName>
    </recommendedName>
</protein>
<keyword evidence="2" id="KW-0472">Membrane</keyword>
<dbReference type="Proteomes" id="UP000256328">
    <property type="component" value="Unassembled WGS sequence"/>
</dbReference>
<reference evidence="3 4" key="1">
    <citation type="journal article" date="2018" name="IMA Fungus">
        <title>IMA Genome-F 9: Draft genome sequence of Annulohypoxylon stygium, Aspergillus mulundensis, Berkeleyomyces basicola (syn. Thielaviopsis basicola), Ceratocystis smalleyi, two Cercospora beticola strains, Coleophoma cylindrospora, Fusarium fracticaudum, Phialophora cf. hyalina, and Morchella septimelata.</title>
        <authorList>
            <person name="Wingfield B.D."/>
            <person name="Bills G.F."/>
            <person name="Dong Y."/>
            <person name="Huang W."/>
            <person name="Nel W.J."/>
            <person name="Swalarsk-Parry B.S."/>
            <person name="Vaghefi N."/>
            <person name="Wilken P.M."/>
            <person name="An Z."/>
            <person name="de Beer Z.W."/>
            <person name="De Vos L."/>
            <person name="Chen L."/>
            <person name="Duong T.A."/>
            <person name="Gao Y."/>
            <person name="Hammerbacher A."/>
            <person name="Kikkert J.R."/>
            <person name="Li Y."/>
            <person name="Li H."/>
            <person name="Li K."/>
            <person name="Li Q."/>
            <person name="Liu X."/>
            <person name="Ma X."/>
            <person name="Naidoo K."/>
            <person name="Pethybridge S.J."/>
            <person name="Sun J."/>
            <person name="Steenkamp E.T."/>
            <person name="van der Nest M.A."/>
            <person name="van Wyk S."/>
            <person name="Wingfield M.J."/>
            <person name="Xiong C."/>
            <person name="Yue Q."/>
            <person name="Zhang X."/>
        </authorList>
    </citation>
    <scope>NUCLEOTIDE SEQUENCE [LARGE SCALE GENOMIC DNA]</scope>
    <source>
        <strain evidence="3 4">BP5796</strain>
    </source>
</reference>